<evidence type="ECO:0000313" key="2">
    <source>
        <dbReference type="Proteomes" id="UP000218267"/>
    </source>
</evidence>
<accession>A0A1Y1CK42</accession>
<keyword evidence="2" id="KW-1185">Reference proteome</keyword>
<dbReference type="AlphaFoldDB" id="A0A1Y1CK42"/>
<dbReference type="KEGG" id="mbas:ALGA_2367"/>
<gene>
    <name evidence="1" type="ORF">ALGA_2367</name>
</gene>
<sequence>MLFEKASHVYTVIETDGNIYSWSVFEMSDLNNEILDTDIVEFISGKDTYQTEIRWKQAGEYVLVIEEVGSCQNLKANRVIVVSTATIAFKDLTSDDCADLDPQFATELVAIYDSGTELPESQYPITVIYRLDDAVDRTAIVNADKMLQVEGVEENVITETINHITIISATNKYGGTLKVVTDQEVHTRTIFALPAKPIITIIN</sequence>
<dbReference type="EMBL" id="AP018042">
    <property type="protein sequence ID" value="BAX80694.1"/>
    <property type="molecule type" value="Genomic_DNA"/>
</dbReference>
<proteinExistence type="predicted"/>
<name>A0A1Y1CK42_9BACT</name>
<reference evidence="1 2" key="1">
    <citation type="journal article" date="2018" name="Mar. Genomics">
        <title>Complete genome sequence of Marinifilaceae bacterium strain SPP2, isolated from the Antarctic marine sediment.</title>
        <authorList>
            <person name="Watanabe M."/>
            <person name="Kojima H."/>
            <person name="Fukui M."/>
        </authorList>
    </citation>
    <scope>NUCLEOTIDE SEQUENCE [LARGE SCALE GENOMIC DNA]</scope>
    <source>
        <strain evidence="1 2">SPP2</strain>
    </source>
</reference>
<organism evidence="1 2">
    <name type="scientific">Labilibaculum antarcticum</name>
    <dbReference type="NCBI Taxonomy" id="1717717"/>
    <lineage>
        <taxon>Bacteria</taxon>
        <taxon>Pseudomonadati</taxon>
        <taxon>Bacteroidota</taxon>
        <taxon>Bacteroidia</taxon>
        <taxon>Marinilabiliales</taxon>
        <taxon>Marinifilaceae</taxon>
        <taxon>Labilibaculum</taxon>
    </lineage>
</organism>
<protein>
    <submittedName>
        <fullName evidence="1">Uncharacterized protein</fullName>
    </submittedName>
</protein>
<reference evidence="2" key="2">
    <citation type="journal article" date="2020" name="Antonie Van Leeuwenhoek">
        <title>Labilibaculum antarcticum sp. nov., a novel facultative anaerobic, psychrotorelant bacterium isolated from marine sediment of Antarctica.</title>
        <authorList>
            <person name="Watanabe M."/>
            <person name="Kojima H."/>
            <person name="Fukui M."/>
        </authorList>
    </citation>
    <scope>NUCLEOTIDE SEQUENCE [LARGE SCALE GENOMIC DNA]</scope>
    <source>
        <strain evidence="2">SPP2</strain>
    </source>
</reference>
<dbReference type="Proteomes" id="UP000218267">
    <property type="component" value="Chromosome"/>
</dbReference>
<evidence type="ECO:0000313" key="1">
    <source>
        <dbReference type="EMBL" id="BAX80694.1"/>
    </source>
</evidence>